<evidence type="ECO:0000313" key="3">
    <source>
        <dbReference type="EMBL" id="CAJ1932756.1"/>
    </source>
</evidence>
<evidence type="ECO:0000259" key="2">
    <source>
        <dbReference type="Pfam" id="PF20710"/>
    </source>
</evidence>
<feature type="region of interest" description="Disordered" evidence="1">
    <location>
        <begin position="394"/>
        <end position="420"/>
    </location>
</feature>
<dbReference type="EMBL" id="CAKOGP040000224">
    <property type="protein sequence ID" value="CAJ1932756.1"/>
    <property type="molecule type" value="Genomic_DNA"/>
</dbReference>
<reference evidence="3" key="1">
    <citation type="submission" date="2023-08" db="EMBL/GenBank/DDBJ databases">
        <authorList>
            <person name="Audoor S."/>
            <person name="Bilcke G."/>
        </authorList>
    </citation>
    <scope>NUCLEOTIDE SEQUENCE</scope>
</reference>
<proteinExistence type="predicted"/>
<name>A0AAD2CG41_9STRA</name>
<accession>A0AAD2CG41</accession>
<comment type="caution">
    <text evidence="3">The sequence shown here is derived from an EMBL/GenBank/DDBJ whole genome shotgun (WGS) entry which is preliminary data.</text>
</comment>
<dbReference type="InterPro" id="IPR049227">
    <property type="entry name" value="DUF6824"/>
</dbReference>
<evidence type="ECO:0000256" key="1">
    <source>
        <dbReference type="SAM" id="MobiDB-lite"/>
    </source>
</evidence>
<dbReference type="Pfam" id="PF20710">
    <property type="entry name" value="DUF6824"/>
    <property type="match status" value="1"/>
</dbReference>
<feature type="domain" description="DUF6824" evidence="2">
    <location>
        <begin position="312"/>
        <end position="394"/>
    </location>
</feature>
<dbReference type="Proteomes" id="UP001295423">
    <property type="component" value="Unassembled WGS sequence"/>
</dbReference>
<keyword evidence="4" id="KW-1185">Reference proteome</keyword>
<protein>
    <recommendedName>
        <fullName evidence="2">DUF6824 domain-containing protein</fullName>
    </recommendedName>
</protein>
<gene>
    <name evidence="3" type="ORF">CYCCA115_LOCUS2996</name>
</gene>
<evidence type="ECO:0000313" key="4">
    <source>
        <dbReference type="Proteomes" id="UP001295423"/>
    </source>
</evidence>
<organism evidence="3 4">
    <name type="scientific">Cylindrotheca closterium</name>
    <dbReference type="NCBI Taxonomy" id="2856"/>
    <lineage>
        <taxon>Eukaryota</taxon>
        <taxon>Sar</taxon>
        <taxon>Stramenopiles</taxon>
        <taxon>Ochrophyta</taxon>
        <taxon>Bacillariophyta</taxon>
        <taxon>Bacillariophyceae</taxon>
        <taxon>Bacillariophycidae</taxon>
        <taxon>Bacillariales</taxon>
        <taxon>Bacillariaceae</taxon>
        <taxon>Cylindrotheca</taxon>
    </lineage>
</organism>
<sequence>MLSDAFHKLSFEERQEQQDALHGVDDKIQEEAALIENSLKELDDHLNRTKRGSVYEKAETMNPAYAHARAFRLMFLRGNRYDAKAAANQMIRFFAQKEKIFGTEKLVKDISIADLDQDDLDFLKSGCLQLGGKDMSNRQIIIQFPGIRNFKMIQNELRARYFLTMIALESEEVQTRGAVAITYTVGEYRDSKEGGGYLENMRLAMSIPIYIAANLMCCDEYAEYLLASTVVKAMPVKLRARFRSHYGSHVECQYQLSTYGIHPGLIPLDPMTFALRLERHLNWFHSLLTASPKNSTISEQSDLLVRSETPDDVLFLGGTKSNNVGNLRLRSLVKVLTPSYSSAVNDKKRVIVDGMISDIHKSGGRFLKQVKGPQPWSELTVEETRKKIAQAFRNHRRRPNATQQKEAIGNPIADSPGPNDIVFGKTQKNRGRELLQHLIKD</sequence>
<dbReference type="AlphaFoldDB" id="A0AAD2CG41"/>